<dbReference type="AlphaFoldDB" id="A0A061QPQ2"/>
<protein>
    <submittedName>
        <fullName evidence="1">Uncharacterized protein</fullName>
    </submittedName>
</protein>
<sequence length="93" mass="10302">TARLPVALASPPPVSGAIPLGKENLWVKSGQRKTPNFAFRWWTGTSILGWVLCGRVFRAVLDQLHGLERCSDTLRRPNCIPDSTDSTQENREG</sequence>
<reference evidence="1" key="1">
    <citation type="submission" date="2014-05" db="EMBL/GenBank/DDBJ databases">
        <title>The transcriptome of the halophilic microalga Tetraselmis sp. GSL018 isolated from the Great Salt Lake, Utah.</title>
        <authorList>
            <person name="Jinkerson R.E."/>
            <person name="D'Adamo S."/>
            <person name="Posewitz M.C."/>
        </authorList>
    </citation>
    <scope>NUCLEOTIDE SEQUENCE</scope>
    <source>
        <strain evidence="1">GSL018</strain>
    </source>
</reference>
<gene>
    <name evidence="1" type="ORF">TSPGSL018_28962</name>
</gene>
<organism evidence="1">
    <name type="scientific">Tetraselmis sp. GSL018</name>
    <dbReference type="NCBI Taxonomy" id="582737"/>
    <lineage>
        <taxon>Eukaryota</taxon>
        <taxon>Viridiplantae</taxon>
        <taxon>Chlorophyta</taxon>
        <taxon>core chlorophytes</taxon>
        <taxon>Chlorodendrophyceae</taxon>
        <taxon>Chlorodendrales</taxon>
        <taxon>Chlorodendraceae</taxon>
        <taxon>Tetraselmis</taxon>
    </lineage>
</organism>
<name>A0A061QPQ2_9CHLO</name>
<accession>A0A061QPQ2</accession>
<dbReference type="EMBL" id="GBEZ01026796">
    <property type="protein sequence ID" value="JAC60445.1"/>
    <property type="molecule type" value="Transcribed_RNA"/>
</dbReference>
<evidence type="ECO:0000313" key="1">
    <source>
        <dbReference type="EMBL" id="JAC60445.1"/>
    </source>
</evidence>
<feature type="non-terminal residue" evidence="1">
    <location>
        <position position="1"/>
    </location>
</feature>
<feature type="non-terminal residue" evidence="1">
    <location>
        <position position="93"/>
    </location>
</feature>
<proteinExistence type="predicted"/>